<dbReference type="EMBL" id="CM007385">
    <property type="protein sequence ID" value="ONK68232.1"/>
    <property type="molecule type" value="Genomic_DNA"/>
</dbReference>
<dbReference type="Gramene" id="ONK68232">
    <property type="protein sequence ID" value="ONK68232"/>
    <property type="gene ID" value="A4U43_C05F9070"/>
</dbReference>
<accession>A0A5P1EQD8</accession>
<evidence type="ECO:0000313" key="1">
    <source>
        <dbReference type="EMBL" id="ONK68232.1"/>
    </source>
</evidence>
<reference evidence="2" key="1">
    <citation type="journal article" date="2017" name="Nat. Commun.">
        <title>The asparagus genome sheds light on the origin and evolution of a young Y chromosome.</title>
        <authorList>
            <person name="Harkess A."/>
            <person name="Zhou J."/>
            <person name="Xu C."/>
            <person name="Bowers J.E."/>
            <person name="Van der Hulst R."/>
            <person name="Ayyampalayam S."/>
            <person name="Mercati F."/>
            <person name="Riccardi P."/>
            <person name="McKain M.R."/>
            <person name="Kakrana A."/>
            <person name="Tang H."/>
            <person name="Ray J."/>
            <person name="Groenendijk J."/>
            <person name="Arikit S."/>
            <person name="Mathioni S.M."/>
            <person name="Nakano M."/>
            <person name="Shan H."/>
            <person name="Telgmann-Rauber A."/>
            <person name="Kanno A."/>
            <person name="Yue Z."/>
            <person name="Chen H."/>
            <person name="Li W."/>
            <person name="Chen Y."/>
            <person name="Xu X."/>
            <person name="Zhang Y."/>
            <person name="Luo S."/>
            <person name="Chen H."/>
            <person name="Gao J."/>
            <person name="Mao Z."/>
            <person name="Pires J.C."/>
            <person name="Luo M."/>
            <person name="Kudrna D."/>
            <person name="Wing R.A."/>
            <person name="Meyers B.C."/>
            <person name="Yi K."/>
            <person name="Kong H."/>
            <person name="Lavrijsen P."/>
            <person name="Sunseri F."/>
            <person name="Falavigna A."/>
            <person name="Ye Y."/>
            <person name="Leebens-Mack J.H."/>
            <person name="Chen G."/>
        </authorList>
    </citation>
    <scope>NUCLEOTIDE SEQUENCE [LARGE SCALE GENOMIC DNA]</scope>
    <source>
        <strain evidence="2">cv. DH0086</strain>
    </source>
</reference>
<evidence type="ECO:0000313" key="2">
    <source>
        <dbReference type="Proteomes" id="UP000243459"/>
    </source>
</evidence>
<dbReference type="Proteomes" id="UP000243459">
    <property type="component" value="Chromosome 5"/>
</dbReference>
<proteinExistence type="predicted"/>
<dbReference type="AlphaFoldDB" id="A0A5P1EQD8"/>
<sequence length="93" mass="10616">MSKSPSPRSKMVIHRGAEIKQLQQELAQVKVKFVQNEIPGKVQVAYSRAPVDRHNYYGHEGTHDPEVAYAFDGNVLLFLKRKYPGEDGDYSIR</sequence>
<protein>
    <submittedName>
        <fullName evidence="1">Uncharacterized protein</fullName>
    </submittedName>
</protein>
<name>A0A5P1EQD8_ASPOF</name>
<gene>
    <name evidence="1" type="ORF">A4U43_C05F9070</name>
</gene>
<keyword evidence="2" id="KW-1185">Reference proteome</keyword>
<organism evidence="1 2">
    <name type="scientific">Asparagus officinalis</name>
    <name type="common">Garden asparagus</name>
    <dbReference type="NCBI Taxonomy" id="4686"/>
    <lineage>
        <taxon>Eukaryota</taxon>
        <taxon>Viridiplantae</taxon>
        <taxon>Streptophyta</taxon>
        <taxon>Embryophyta</taxon>
        <taxon>Tracheophyta</taxon>
        <taxon>Spermatophyta</taxon>
        <taxon>Magnoliopsida</taxon>
        <taxon>Liliopsida</taxon>
        <taxon>Asparagales</taxon>
        <taxon>Asparagaceae</taxon>
        <taxon>Asparagoideae</taxon>
        <taxon>Asparagus</taxon>
    </lineage>
</organism>